<keyword evidence="5" id="KW-1185">Reference proteome</keyword>
<sequence length="818" mass="92457">MDETGDWVPPEDEYDALNDETFGDDSGTEFNWDEAQLMLDDFEKIKPNGASKLVSSEHENQVEFGGHHEDHHSFEEKGLGGNSKTFEDDFDNENALAESISRLMDDFDDDDEAEAMKSKLRRLGGGGGGSLNTYFLPPQVANKHHQWIGGNSSLLGSSVWSMHPTTSTPDTDHVPAPSNHHHNAVNVRVAADHRPPLHFTDQFSHPTPPQSKLNDLSTRSPKSQPPAKPVFKTVEEIERELLEGSGGDTLPPPPPPSTGATTKSTNHHHPLIMTAEELERQLMDDSSSPSPLQPVPSSPLKQQQQQYHSIPPGMTTDNNGLRHGGSPSSSSSQKGSPRPPPGLNVNQLMILQQQQQRKQHATPPPHMAGPGPHPFSPRNRMMMNPAQMHHHHQQVQFALHQQQQHMRMMQQMSPQMRSRMPPHMMLPFPPPPSNMHHPGRQGNFPGMGPPHQQHQMPPHFMRHFRSDDPYSGLMNEKDKQRLRNISIVQLQNDHPYTTDYYSLMYRVRRGTSDPKRQRDCLIKLFPNKSDDSSGRNNYQPAHFENSLGKLQAVSALAPKKAIDTVIRVVDAGQSNRGGMKAYRYLLLEIEKLYECLLKIQEGDIRKTLLMNADAYTLQQRNENERKVKTVLLPQNKLAEILSVHKGKMLISRLMPLLDPEFRFQLLSHMITNFPDWGASKNSDIDRTYPFLRHCIISADMKDLIFAFNGIVPTAVYECMITSKLGISLLMAAFHRGESIIQTSLPDDERVAYLNRLYIKEVDVLVQTVLRSLHLLATPIEYPVHIIQHFARWGPQSDQLLQFESTLDLWAKEGSLVLH</sequence>
<dbReference type="AlphaFoldDB" id="A0A226DG49"/>
<evidence type="ECO:0000256" key="3">
    <source>
        <dbReference type="SAM" id="MobiDB-lite"/>
    </source>
</evidence>
<feature type="region of interest" description="Disordered" evidence="3">
    <location>
        <begin position="1"/>
        <end position="29"/>
    </location>
</feature>
<feature type="compositionally biased region" description="Basic and acidic residues" evidence="3">
    <location>
        <begin position="55"/>
        <end position="78"/>
    </location>
</feature>
<feature type="compositionally biased region" description="Basic and acidic residues" evidence="3">
    <location>
        <begin position="233"/>
        <end position="242"/>
    </location>
</feature>
<evidence type="ECO:0000313" key="5">
    <source>
        <dbReference type="Proteomes" id="UP000198287"/>
    </source>
</evidence>
<gene>
    <name evidence="4" type="ORF">Fcan01_21113</name>
</gene>
<dbReference type="GO" id="GO:0000290">
    <property type="term" value="P:deadenylation-dependent decapping of nuclear-transcribed mRNA"/>
    <property type="evidence" value="ECO:0007669"/>
    <property type="project" value="InterPro"/>
</dbReference>
<comment type="caution">
    <text evidence="4">The sequence shown here is derived from an EMBL/GenBank/DDBJ whole genome shotgun (WGS) entry which is preliminary data.</text>
</comment>
<accession>A0A226DG49</accession>
<evidence type="ECO:0000313" key="4">
    <source>
        <dbReference type="EMBL" id="OXA44159.1"/>
    </source>
</evidence>
<evidence type="ECO:0000256" key="2">
    <source>
        <dbReference type="ARBA" id="ARBA00022490"/>
    </source>
</evidence>
<proteinExistence type="predicted"/>
<dbReference type="Proteomes" id="UP000198287">
    <property type="component" value="Unassembled WGS sequence"/>
</dbReference>
<feature type="compositionally biased region" description="Pro residues" evidence="3">
    <location>
        <begin position="362"/>
        <end position="375"/>
    </location>
</feature>
<feature type="region of interest" description="Disordered" evidence="3">
    <location>
        <begin position="197"/>
        <end position="268"/>
    </location>
</feature>
<keyword evidence="2" id="KW-0963">Cytoplasm</keyword>
<dbReference type="GO" id="GO:0033962">
    <property type="term" value="P:P-body assembly"/>
    <property type="evidence" value="ECO:0007669"/>
    <property type="project" value="TreeGrafter"/>
</dbReference>
<dbReference type="STRING" id="158441.A0A226DG49"/>
<protein>
    <submittedName>
        <fullName evidence="4">Protein PAT1 1</fullName>
    </submittedName>
</protein>
<reference evidence="4 5" key="1">
    <citation type="submission" date="2015-12" db="EMBL/GenBank/DDBJ databases">
        <title>The genome of Folsomia candida.</title>
        <authorList>
            <person name="Faddeeva A."/>
            <person name="Derks M.F."/>
            <person name="Anvar Y."/>
            <person name="Smit S."/>
            <person name="Van Straalen N."/>
            <person name="Roelofs D."/>
        </authorList>
    </citation>
    <scope>NUCLEOTIDE SEQUENCE [LARGE SCALE GENOMIC DNA]</scope>
    <source>
        <strain evidence="4 5">VU population</strain>
        <tissue evidence="4">Whole body</tissue>
    </source>
</reference>
<dbReference type="InterPro" id="IPR039900">
    <property type="entry name" value="Pat1-like"/>
</dbReference>
<feature type="region of interest" description="Disordered" evidence="3">
    <location>
        <begin position="281"/>
        <end position="377"/>
    </location>
</feature>
<dbReference type="OrthoDB" id="8251691at2759"/>
<feature type="compositionally biased region" description="Low complexity" evidence="3">
    <location>
        <begin position="324"/>
        <end position="336"/>
    </location>
</feature>
<feature type="compositionally biased region" description="Acidic residues" evidence="3">
    <location>
        <begin position="1"/>
        <end position="27"/>
    </location>
</feature>
<dbReference type="GO" id="GO:0000932">
    <property type="term" value="C:P-body"/>
    <property type="evidence" value="ECO:0007669"/>
    <property type="project" value="UniProtKB-SubCell"/>
</dbReference>
<name>A0A226DG49_FOLCA</name>
<feature type="compositionally biased region" description="Polar residues" evidence="3">
    <location>
        <begin position="201"/>
        <end position="222"/>
    </location>
</feature>
<evidence type="ECO:0000256" key="1">
    <source>
        <dbReference type="ARBA" id="ARBA00004201"/>
    </source>
</evidence>
<dbReference type="EMBL" id="LNIX01000020">
    <property type="protein sequence ID" value="OXA44159.1"/>
    <property type="molecule type" value="Genomic_DNA"/>
</dbReference>
<feature type="region of interest" description="Disordered" evidence="3">
    <location>
        <begin position="49"/>
        <end position="89"/>
    </location>
</feature>
<organism evidence="4 5">
    <name type="scientific">Folsomia candida</name>
    <name type="common">Springtail</name>
    <dbReference type="NCBI Taxonomy" id="158441"/>
    <lineage>
        <taxon>Eukaryota</taxon>
        <taxon>Metazoa</taxon>
        <taxon>Ecdysozoa</taxon>
        <taxon>Arthropoda</taxon>
        <taxon>Hexapoda</taxon>
        <taxon>Collembola</taxon>
        <taxon>Entomobryomorpha</taxon>
        <taxon>Isotomoidea</taxon>
        <taxon>Isotomidae</taxon>
        <taxon>Proisotominae</taxon>
        <taxon>Folsomia</taxon>
    </lineage>
</organism>
<comment type="subcellular location">
    <subcellularLocation>
        <location evidence="1">Cytoplasm</location>
        <location evidence="1">P-body</location>
    </subcellularLocation>
</comment>
<dbReference type="OMA" id="DYYSLMY"/>
<dbReference type="GO" id="GO:0003723">
    <property type="term" value="F:RNA binding"/>
    <property type="evidence" value="ECO:0007669"/>
    <property type="project" value="TreeGrafter"/>
</dbReference>
<dbReference type="PANTHER" id="PTHR21551:SF0">
    <property type="entry name" value="PROTEIN ASSOCIATED WITH TOPO II RELATED-1, ISOFORM A"/>
    <property type="match status" value="1"/>
</dbReference>
<dbReference type="PANTHER" id="PTHR21551">
    <property type="entry name" value="TOPOISOMERASE II-ASSOCIATED PROTEIN PAT1"/>
    <property type="match status" value="1"/>
</dbReference>